<feature type="region of interest" description="Disordered" evidence="4">
    <location>
        <begin position="182"/>
        <end position="201"/>
    </location>
</feature>
<feature type="region of interest" description="Disordered" evidence="4">
    <location>
        <begin position="122"/>
        <end position="149"/>
    </location>
</feature>
<evidence type="ECO:0000256" key="1">
    <source>
        <dbReference type="ARBA" id="ARBA00010254"/>
    </source>
</evidence>
<comment type="caution">
    <text evidence="5">The sequence shown here is derived from an EMBL/GenBank/DDBJ whole genome shotgun (WGS) entry which is preliminary data.</text>
</comment>
<name>A0A9P7YFY7_9HELO</name>
<evidence type="ECO:0000313" key="6">
    <source>
        <dbReference type="Proteomes" id="UP000824998"/>
    </source>
</evidence>
<accession>A0A9P7YFY7</accession>
<dbReference type="GO" id="GO:1990904">
    <property type="term" value="C:ribonucleoprotein complex"/>
    <property type="evidence" value="ECO:0007669"/>
    <property type="project" value="UniProtKB-KW"/>
</dbReference>
<keyword evidence="3" id="KW-0687">Ribonucleoprotein</keyword>
<evidence type="ECO:0000256" key="4">
    <source>
        <dbReference type="SAM" id="MobiDB-lite"/>
    </source>
</evidence>
<dbReference type="GO" id="GO:0006412">
    <property type="term" value="P:translation"/>
    <property type="evidence" value="ECO:0007669"/>
    <property type="project" value="InterPro"/>
</dbReference>
<evidence type="ECO:0000256" key="3">
    <source>
        <dbReference type="ARBA" id="ARBA00023274"/>
    </source>
</evidence>
<feature type="compositionally biased region" description="Basic and acidic residues" evidence="4">
    <location>
        <begin position="138"/>
        <end position="149"/>
    </location>
</feature>
<dbReference type="Pfam" id="PF00366">
    <property type="entry name" value="Ribosomal_S17"/>
    <property type="match status" value="1"/>
</dbReference>
<dbReference type="InterPro" id="IPR000266">
    <property type="entry name" value="Ribosomal_uS17"/>
</dbReference>
<gene>
    <name evidence="5" type="ORF">BJ875DRAFT_380885</name>
</gene>
<evidence type="ECO:0000256" key="2">
    <source>
        <dbReference type="ARBA" id="ARBA00022980"/>
    </source>
</evidence>
<organism evidence="5 6">
    <name type="scientific">Amylocarpus encephaloides</name>
    <dbReference type="NCBI Taxonomy" id="45428"/>
    <lineage>
        <taxon>Eukaryota</taxon>
        <taxon>Fungi</taxon>
        <taxon>Dikarya</taxon>
        <taxon>Ascomycota</taxon>
        <taxon>Pezizomycotina</taxon>
        <taxon>Leotiomycetes</taxon>
        <taxon>Helotiales</taxon>
        <taxon>Helotiales incertae sedis</taxon>
        <taxon>Amylocarpus</taxon>
    </lineage>
</organism>
<dbReference type="AlphaFoldDB" id="A0A9P7YFY7"/>
<dbReference type="Proteomes" id="UP000824998">
    <property type="component" value="Unassembled WGS sequence"/>
</dbReference>
<dbReference type="SUPFAM" id="SSF50249">
    <property type="entry name" value="Nucleic acid-binding proteins"/>
    <property type="match status" value="1"/>
</dbReference>
<evidence type="ECO:0008006" key="7">
    <source>
        <dbReference type="Google" id="ProtNLM"/>
    </source>
</evidence>
<dbReference type="Gene3D" id="2.40.50.140">
    <property type="entry name" value="Nucleic acid-binding proteins"/>
    <property type="match status" value="1"/>
</dbReference>
<dbReference type="GO" id="GO:0005840">
    <property type="term" value="C:ribosome"/>
    <property type="evidence" value="ECO:0007669"/>
    <property type="project" value="UniProtKB-KW"/>
</dbReference>
<dbReference type="EMBL" id="MU251553">
    <property type="protein sequence ID" value="KAG9232340.1"/>
    <property type="molecule type" value="Genomic_DNA"/>
</dbReference>
<dbReference type="OrthoDB" id="274752at2759"/>
<dbReference type="InterPro" id="IPR012340">
    <property type="entry name" value="NA-bd_OB-fold"/>
</dbReference>
<evidence type="ECO:0000313" key="5">
    <source>
        <dbReference type="EMBL" id="KAG9232340.1"/>
    </source>
</evidence>
<proteinExistence type="inferred from homology"/>
<comment type="similarity">
    <text evidence="1">Belongs to the universal ribosomal protein uS17 family.</text>
</comment>
<reference evidence="5" key="1">
    <citation type="journal article" date="2021" name="IMA Fungus">
        <title>Genomic characterization of three marine fungi, including Emericellopsis atlantica sp. nov. with signatures of a generalist lifestyle and marine biomass degradation.</title>
        <authorList>
            <person name="Hagestad O.C."/>
            <person name="Hou L."/>
            <person name="Andersen J.H."/>
            <person name="Hansen E.H."/>
            <person name="Altermark B."/>
            <person name="Li C."/>
            <person name="Kuhnert E."/>
            <person name="Cox R.J."/>
            <person name="Crous P.W."/>
            <person name="Spatafora J.W."/>
            <person name="Lail K."/>
            <person name="Amirebrahimi M."/>
            <person name="Lipzen A."/>
            <person name="Pangilinan J."/>
            <person name="Andreopoulos W."/>
            <person name="Hayes R.D."/>
            <person name="Ng V."/>
            <person name="Grigoriev I.V."/>
            <person name="Jackson S.A."/>
            <person name="Sutton T.D.S."/>
            <person name="Dobson A.D.W."/>
            <person name="Rama T."/>
        </authorList>
    </citation>
    <scope>NUCLEOTIDE SEQUENCE</scope>
    <source>
        <strain evidence="5">TRa018bII</strain>
    </source>
</reference>
<sequence>MQAQVVKTAASAVREINAVVVSSGLMLKTVKVAVGKQKWDNHIRKQFNQTKHILVHDPASSLRTGDVVSISSGWRTSKNVNHVVNKILAPFGEPIETRPPVPTEQERIAARIAKKNAKEERKRIREGGAPVVEPPQRTPEEMEVLREERRAARRARKEAALLKKEKEAAAKIEATIARNLKGKARRERESRAEEIEPAATV</sequence>
<keyword evidence="6" id="KW-1185">Reference proteome</keyword>
<keyword evidence="2" id="KW-0689">Ribosomal protein</keyword>
<protein>
    <recommendedName>
        <fullName evidence="7">Ribosomal protein S17</fullName>
    </recommendedName>
</protein>
<dbReference type="GO" id="GO:0003735">
    <property type="term" value="F:structural constituent of ribosome"/>
    <property type="evidence" value="ECO:0007669"/>
    <property type="project" value="InterPro"/>
</dbReference>